<feature type="transmembrane region" description="Helical" evidence="1">
    <location>
        <begin position="111"/>
        <end position="135"/>
    </location>
</feature>
<feature type="transmembrane region" description="Helical" evidence="1">
    <location>
        <begin position="50"/>
        <end position="71"/>
    </location>
</feature>
<evidence type="ECO:0000313" key="2">
    <source>
        <dbReference type="EMBL" id="MBN8204899.1"/>
    </source>
</evidence>
<dbReference type="AlphaFoldDB" id="A0A939DTV3"/>
<name>A0A939DTV3_9MICO</name>
<feature type="transmembrane region" description="Helical" evidence="1">
    <location>
        <begin position="83"/>
        <end position="105"/>
    </location>
</feature>
<dbReference type="EMBL" id="JAEMWU010000001">
    <property type="protein sequence ID" value="MBN8204899.1"/>
    <property type="molecule type" value="Genomic_DNA"/>
</dbReference>
<feature type="transmembrane region" description="Helical" evidence="1">
    <location>
        <begin position="142"/>
        <end position="160"/>
    </location>
</feature>
<comment type="caution">
    <text evidence="2">The sequence shown here is derived from an EMBL/GenBank/DDBJ whole genome shotgun (WGS) entry which is preliminary data.</text>
</comment>
<organism evidence="2 3">
    <name type="scientific">Microbacterium esteraromaticum</name>
    <dbReference type="NCBI Taxonomy" id="57043"/>
    <lineage>
        <taxon>Bacteria</taxon>
        <taxon>Bacillati</taxon>
        <taxon>Actinomycetota</taxon>
        <taxon>Actinomycetes</taxon>
        <taxon>Micrococcales</taxon>
        <taxon>Microbacteriaceae</taxon>
        <taxon>Microbacterium</taxon>
    </lineage>
</organism>
<evidence type="ECO:0000256" key="1">
    <source>
        <dbReference type="SAM" id="Phobius"/>
    </source>
</evidence>
<keyword evidence="1" id="KW-0472">Membrane</keyword>
<accession>A0A939DTV3</accession>
<dbReference type="RefSeq" id="WP_206822690.1">
    <property type="nucleotide sequence ID" value="NZ_JAEMWU010000001.1"/>
</dbReference>
<keyword evidence="1" id="KW-0812">Transmembrane</keyword>
<keyword evidence="1" id="KW-1133">Transmembrane helix</keyword>
<dbReference type="Proteomes" id="UP000664385">
    <property type="component" value="Unassembled WGS sequence"/>
</dbReference>
<evidence type="ECO:0000313" key="3">
    <source>
        <dbReference type="Proteomes" id="UP000664385"/>
    </source>
</evidence>
<sequence length="161" mass="16645">MTSWRTSVADRWRRFRTRFPTAAGFAAALGLVPPALFFLAAQAPTDPLSALQLTAVWALTAGTVGGAAIAVQHASRQPRIVAPLFAAAIVLLGGASLWTVLGVVAPGSHALYAIAVMAPFVLAFSFIVTLAAVLIPARHRRRVGVGAIIISAALAALSVLL</sequence>
<reference evidence="2" key="1">
    <citation type="submission" date="2020-12" db="EMBL/GenBank/DDBJ databases">
        <title>PHA producing bacteria isolated from mangrove.</title>
        <authorList>
            <person name="Zheng W."/>
            <person name="Yu S."/>
            <person name="Huang Y."/>
        </authorList>
    </citation>
    <scope>NUCLEOTIDE SEQUENCE</scope>
    <source>
        <strain evidence="2">GN8-5</strain>
    </source>
</reference>
<proteinExistence type="predicted"/>
<protein>
    <submittedName>
        <fullName evidence="2">Uncharacterized protein</fullName>
    </submittedName>
</protein>
<gene>
    <name evidence="2" type="ORF">JF543_02875</name>
</gene>